<dbReference type="GO" id="GO:0030975">
    <property type="term" value="F:thiamine binding"/>
    <property type="evidence" value="ECO:0007669"/>
    <property type="project" value="TreeGrafter"/>
</dbReference>
<feature type="signal peptide" evidence="2">
    <location>
        <begin position="1"/>
        <end position="26"/>
    </location>
</feature>
<proteinExistence type="predicted"/>
<dbReference type="EMBL" id="CP149784">
    <property type="protein sequence ID" value="WYF46687.1"/>
    <property type="molecule type" value="Genomic_DNA"/>
</dbReference>
<dbReference type="Gene3D" id="3.40.190.10">
    <property type="entry name" value="Periplasmic binding protein-like II"/>
    <property type="match status" value="2"/>
</dbReference>
<gene>
    <name evidence="3" type="ORF">WDJ50_17765</name>
</gene>
<dbReference type="GO" id="GO:0030976">
    <property type="term" value="F:thiamine pyrophosphate binding"/>
    <property type="evidence" value="ECO:0007669"/>
    <property type="project" value="TreeGrafter"/>
</dbReference>
<organism evidence="3">
    <name type="scientific">Deinococcus sp. VB142</name>
    <dbReference type="NCBI Taxonomy" id="3112952"/>
    <lineage>
        <taxon>Bacteria</taxon>
        <taxon>Thermotogati</taxon>
        <taxon>Deinococcota</taxon>
        <taxon>Deinococci</taxon>
        <taxon>Deinococcales</taxon>
        <taxon>Deinococcaceae</taxon>
        <taxon>Deinococcus</taxon>
    </lineage>
</organism>
<dbReference type="RefSeq" id="WP_339098175.1">
    <property type="nucleotide sequence ID" value="NZ_CP149784.1"/>
</dbReference>
<keyword evidence="1 2" id="KW-0732">Signal</keyword>
<evidence type="ECO:0000256" key="1">
    <source>
        <dbReference type="ARBA" id="ARBA00022729"/>
    </source>
</evidence>
<sequence>MSYQKRRLLSLVLVSLGCGLLPEASAQGGKLVIYSNSLSDGRGDWLTAEAKKAGFDIQLVDLGGADVTNRLIAERNNPIADVVFGLNNVYFEKLKAANVLEKYKPNWASKVNASSADKDGQFWPIVKEPIMLVYNKAAYPNGKGAPTDWSDLWTKPQYKGKYEVATSLGGATTQMVLSGILSRYRDPKGDLGISDAGWKAIEAYYANGKPSIKGKDLYARMKAGEINAGQMWLAGKASREKTYGVASQAAQPKIGVPMVFQHVAIIRNSKNEAQAKKFMDWFGSGAVQAQWSQKFFTAPTNKDALAKANVTAVRMTNGFKAQKIDWGFVASNLDKWIEKIELQYLK</sequence>
<dbReference type="Pfam" id="PF13343">
    <property type="entry name" value="SBP_bac_6"/>
    <property type="match status" value="1"/>
</dbReference>
<keyword evidence="3" id="KW-0614">Plasmid</keyword>
<feature type="chain" id="PRO_5043504068" evidence="2">
    <location>
        <begin position="27"/>
        <end position="346"/>
    </location>
</feature>
<dbReference type="AlphaFoldDB" id="A0AAU6Q8D5"/>
<name>A0AAU6Q8D5_9DEIO</name>
<geneLocation type="plasmid" evidence="3">
    <name>p1</name>
</geneLocation>
<evidence type="ECO:0000256" key="2">
    <source>
        <dbReference type="SAM" id="SignalP"/>
    </source>
</evidence>
<dbReference type="PANTHER" id="PTHR30006">
    <property type="entry name" value="THIAMINE-BINDING PERIPLASMIC PROTEIN-RELATED"/>
    <property type="match status" value="1"/>
</dbReference>
<dbReference type="SUPFAM" id="SSF53850">
    <property type="entry name" value="Periplasmic binding protein-like II"/>
    <property type="match status" value="1"/>
</dbReference>
<protein>
    <submittedName>
        <fullName evidence="3">Extracellular solute-binding protein</fullName>
    </submittedName>
</protein>
<accession>A0AAU6Q8D5</accession>
<dbReference type="GO" id="GO:0030288">
    <property type="term" value="C:outer membrane-bounded periplasmic space"/>
    <property type="evidence" value="ECO:0007669"/>
    <property type="project" value="TreeGrafter"/>
</dbReference>
<reference evidence="3" key="1">
    <citation type="submission" date="2024-03" db="EMBL/GenBank/DDBJ databases">
        <title>Deinococcus weizhi sp. nov., isolated from human skin.</title>
        <authorList>
            <person name="Wei Z."/>
            <person name="Tian F."/>
            <person name="Yang C."/>
            <person name="Xin L.T."/>
            <person name="Wen Z.J."/>
            <person name="Lan K.C."/>
            <person name="Yu L."/>
            <person name="Zhe W."/>
            <person name="Dan F.D."/>
            <person name="Jun W."/>
            <person name="Rui Z."/>
            <person name="Yong X.J."/>
            <person name="Ting Y."/>
            <person name="Wei X."/>
            <person name="Xu Z.G."/>
            <person name="Xin Z."/>
            <person name="Dong F.G."/>
            <person name="Ni X.M."/>
            <person name="Zheng M.G."/>
            <person name="Chun Y."/>
            <person name="Qian W.X."/>
        </authorList>
    </citation>
    <scope>NUCLEOTIDE SEQUENCE</scope>
    <source>
        <strain evidence="3">VB142</strain>
        <plasmid evidence="3">p1</plasmid>
    </source>
</reference>
<evidence type="ECO:0000313" key="3">
    <source>
        <dbReference type="EMBL" id="WYF46687.1"/>
    </source>
</evidence>
<dbReference type="GO" id="GO:0015888">
    <property type="term" value="P:thiamine transport"/>
    <property type="evidence" value="ECO:0007669"/>
    <property type="project" value="TreeGrafter"/>
</dbReference>
<dbReference type="PANTHER" id="PTHR30006:SF2">
    <property type="entry name" value="ABC TRANSPORTER SUBSTRATE-BINDING PROTEIN"/>
    <property type="match status" value="1"/>
</dbReference>
<dbReference type="PROSITE" id="PS51257">
    <property type="entry name" value="PROKAR_LIPOPROTEIN"/>
    <property type="match status" value="1"/>
</dbReference>